<evidence type="ECO:0000256" key="3">
    <source>
        <dbReference type="ARBA" id="ARBA00022629"/>
    </source>
</evidence>
<protein>
    <recommendedName>
        <fullName evidence="6">ROK family protein</fullName>
    </recommendedName>
</protein>
<evidence type="ECO:0000313" key="5">
    <source>
        <dbReference type="Proteomes" id="UP001235840"/>
    </source>
</evidence>
<keyword evidence="3" id="KW-0119">Carbohydrate metabolism</keyword>
<dbReference type="PANTHER" id="PTHR18964:SF149">
    <property type="entry name" value="BIFUNCTIONAL UDP-N-ACETYLGLUCOSAMINE 2-EPIMERASE_N-ACETYLMANNOSAMINE KINASE"/>
    <property type="match status" value="1"/>
</dbReference>
<dbReference type="InterPro" id="IPR043129">
    <property type="entry name" value="ATPase_NBD"/>
</dbReference>
<keyword evidence="3" id="KW-0859">Xylose metabolism</keyword>
<comment type="function">
    <text evidence="1">Transcriptional repressor of xylose-utilizing enzymes.</text>
</comment>
<dbReference type="SUPFAM" id="SSF46785">
    <property type="entry name" value="Winged helix' DNA-binding domain"/>
    <property type="match status" value="1"/>
</dbReference>
<dbReference type="InterPro" id="IPR000600">
    <property type="entry name" value="ROK"/>
</dbReference>
<comment type="similarity">
    <text evidence="2">Belongs to the ROK (NagC/XylR) family.</text>
</comment>
<dbReference type="Pfam" id="PF00480">
    <property type="entry name" value="ROK"/>
    <property type="match status" value="1"/>
</dbReference>
<dbReference type="InterPro" id="IPR036390">
    <property type="entry name" value="WH_DNA-bd_sf"/>
</dbReference>
<reference evidence="4 5" key="1">
    <citation type="submission" date="2023-07" db="EMBL/GenBank/DDBJ databases">
        <title>Genomic Encyclopedia of Type Strains, Phase IV (KMG-IV): sequencing the most valuable type-strain genomes for metagenomic binning, comparative biology and taxonomic classification.</title>
        <authorList>
            <person name="Goeker M."/>
        </authorList>
    </citation>
    <scope>NUCLEOTIDE SEQUENCE [LARGE SCALE GENOMIC DNA]</scope>
    <source>
        <strain evidence="4 5">DSM 12751</strain>
    </source>
</reference>
<evidence type="ECO:0000256" key="2">
    <source>
        <dbReference type="ARBA" id="ARBA00006479"/>
    </source>
</evidence>
<evidence type="ECO:0000313" key="4">
    <source>
        <dbReference type="EMBL" id="MDQ0165985.1"/>
    </source>
</evidence>
<dbReference type="Proteomes" id="UP001235840">
    <property type="component" value="Unassembled WGS sequence"/>
</dbReference>
<dbReference type="PANTHER" id="PTHR18964">
    <property type="entry name" value="ROK (REPRESSOR, ORF, KINASE) FAMILY"/>
    <property type="match status" value="1"/>
</dbReference>
<name>A0ABT9VYB8_9BACI</name>
<dbReference type="SUPFAM" id="SSF53067">
    <property type="entry name" value="Actin-like ATPase domain"/>
    <property type="match status" value="1"/>
</dbReference>
<sequence>MEKANGKVIKKQNLNHLRKELKRIGTATKAILSQNTGLSVVTVNSLLAELLETGEVKEDKIVPSGGGRPALTYSYNPNFRLAIVLLLNENHGEDMLVVHVVNLFGERIFKEEHVMPHYDYRQFDNVITKVISEFPKISAIGIGIPGQSIDGQITVSSHKNLIGVQLLKHLENTYQLPILLENDINAALKGYCSTHQMTNQDNLVVGLYFPKHHPPGMAIYRNGYIEKGQYGMAGEIKFLPLQIDWKSVLSDEDFIQVFCQITHITNVILAPHKIVIYQNKIADRLLSEQWQSYLMNHYMPSTPEMAFLHSFELDFYKGVKTSILQQIEEDILY</sequence>
<evidence type="ECO:0000256" key="1">
    <source>
        <dbReference type="ARBA" id="ARBA00002486"/>
    </source>
</evidence>
<dbReference type="CDD" id="cd23763">
    <property type="entry name" value="ASKHA_ATPase_ROK"/>
    <property type="match status" value="1"/>
</dbReference>
<proteinExistence type="inferred from homology"/>
<dbReference type="Gene3D" id="1.10.10.10">
    <property type="entry name" value="Winged helix-like DNA-binding domain superfamily/Winged helix DNA-binding domain"/>
    <property type="match status" value="1"/>
</dbReference>
<accession>A0ABT9VYB8</accession>
<dbReference type="Gene3D" id="3.30.420.40">
    <property type="match status" value="2"/>
</dbReference>
<keyword evidence="5" id="KW-1185">Reference proteome</keyword>
<dbReference type="EMBL" id="JAUSTY010000006">
    <property type="protein sequence ID" value="MDQ0165985.1"/>
    <property type="molecule type" value="Genomic_DNA"/>
</dbReference>
<evidence type="ECO:0008006" key="6">
    <source>
        <dbReference type="Google" id="ProtNLM"/>
    </source>
</evidence>
<gene>
    <name evidence="4" type="ORF">J2S11_001886</name>
</gene>
<comment type="caution">
    <text evidence="4">The sequence shown here is derived from an EMBL/GenBank/DDBJ whole genome shotgun (WGS) entry which is preliminary data.</text>
</comment>
<dbReference type="RefSeq" id="WP_307393811.1">
    <property type="nucleotide sequence ID" value="NZ_BAAADK010000032.1"/>
</dbReference>
<organism evidence="4 5">
    <name type="scientific">Caldalkalibacillus horti</name>
    <dbReference type="NCBI Taxonomy" id="77523"/>
    <lineage>
        <taxon>Bacteria</taxon>
        <taxon>Bacillati</taxon>
        <taxon>Bacillota</taxon>
        <taxon>Bacilli</taxon>
        <taxon>Bacillales</taxon>
        <taxon>Bacillaceae</taxon>
        <taxon>Caldalkalibacillus</taxon>
    </lineage>
</organism>
<dbReference type="InterPro" id="IPR036388">
    <property type="entry name" value="WH-like_DNA-bd_sf"/>
</dbReference>